<feature type="compositionally biased region" description="Pro residues" evidence="1">
    <location>
        <begin position="59"/>
        <end position="70"/>
    </location>
</feature>
<evidence type="ECO:0000313" key="2">
    <source>
        <dbReference type="EMBL" id="KAK4494554.1"/>
    </source>
</evidence>
<keyword evidence="3" id="KW-1185">Reference proteome</keyword>
<sequence length="220" mass="25505">MARGRSEHLFVQDDEFDDDDDLRSRRSTIPPRETIEIVDATEDDDDIQVIPAAQAPTTQPQPPPAQPPPEAVVDLTGDEPEQYLLTRFNQRIDKDKVYERLQAAYSKLFKRQAGLAMPDSNLKQRLEDIAAAVTTRPIGYVIDRDQKAWLQKLREQKRALSVELQTLVTFQEETLDRPQYKRAFRKALLKEAQSKVDRIEKDLKLREKLVEEMKIFAKMD</sequence>
<protein>
    <submittedName>
        <fullName evidence="2">Uncharacterized protein</fullName>
    </submittedName>
</protein>
<name>A0ABR0DZH0_ZASCE</name>
<proteinExistence type="predicted"/>
<feature type="region of interest" description="Disordered" evidence="1">
    <location>
        <begin position="1"/>
        <end position="72"/>
    </location>
</feature>
<feature type="compositionally biased region" description="Acidic residues" evidence="1">
    <location>
        <begin position="12"/>
        <end position="21"/>
    </location>
</feature>
<evidence type="ECO:0000313" key="3">
    <source>
        <dbReference type="Proteomes" id="UP001305779"/>
    </source>
</evidence>
<dbReference type="EMBL" id="JAXOVC010000013">
    <property type="protein sequence ID" value="KAK4494554.1"/>
    <property type="molecule type" value="Genomic_DNA"/>
</dbReference>
<dbReference type="Proteomes" id="UP001305779">
    <property type="component" value="Unassembled WGS sequence"/>
</dbReference>
<reference evidence="2 3" key="1">
    <citation type="journal article" date="2023" name="G3 (Bethesda)">
        <title>A chromosome-level genome assembly of Zasmidium syzygii isolated from banana leaves.</title>
        <authorList>
            <person name="van Westerhoven A.C."/>
            <person name="Mehrabi R."/>
            <person name="Talebi R."/>
            <person name="Steentjes M.B.F."/>
            <person name="Corcolon B."/>
            <person name="Chong P.A."/>
            <person name="Kema G.H.J."/>
            <person name="Seidl M.F."/>
        </authorList>
    </citation>
    <scope>NUCLEOTIDE SEQUENCE [LARGE SCALE GENOMIC DNA]</scope>
    <source>
        <strain evidence="2 3">P124</strain>
    </source>
</reference>
<feature type="compositionally biased region" description="Basic and acidic residues" evidence="1">
    <location>
        <begin position="1"/>
        <end position="11"/>
    </location>
</feature>
<gene>
    <name evidence="2" type="ORF">PRZ48_013910</name>
</gene>
<accession>A0ABR0DZH0</accession>
<evidence type="ECO:0000256" key="1">
    <source>
        <dbReference type="SAM" id="MobiDB-lite"/>
    </source>
</evidence>
<organism evidence="2 3">
    <name type="scientific">Zasmidium cellare</name>
    <name type="common">Wine cellar mold</name>
    <name type="synonym">Racodium cellare</name>
    <dbReference type="NCBI Taxonomy" id="395010"/>
    <lineage>
        <taxon>Eukaryota</taxon>
        <taxon>Fungi</taxon>
        <taxon>Dikarya</taxon>
        <taxon>Ascomycota</taxon>
        <taxon>Pezizomycotina</taxon>
        <taxon>Dothideomycetes</taxon>
        <taxon>Dothideomycetidae</taxon>
        <taxon>Mycosphaerellales</taxon>
        <taxon>Mycosphaerellaceae</taxon>
        <taxon>Zasmidium</taxon>
    </lineage>
</organism>
<comment type="caution">
    <text evidence="2">The sequence shown here is derived from an EMBL/GenBank/DDBJ whole genome shotgun (WGS) entry which is preliminary data.</text>
</comment>